<protein>
    <submittedName>
        <fullName evidence="1">Uncharacterized protein</fullName>
    </submittedName>
</protein>
<sequence length="246" mass="25960">MSTDDPGNLFRVVPGPPRLALPGLVPLYDLYVRAGAELLTQPDALSAELWLSAQLGELDAAAPDRTALDKAYGDLVKVLRRAGTPGAHAFLAAMAAVGPEDHRAAAAKAAGDLRGPLLPEPPAWLERLGTAVAVDACSIQDGTLDRTQYLVEYRYPDGSGHHGLSVTLSAGLPVQLVVVGDMLGMRSELRRVLEEGEVVVATLPLPLASTTLHQAFAELAEVPSAELTGPFHALLLLARHRLSLLP</sequence>
<dbReference type="Proteomes" id="UP001500665">
    <property type="component" value="Unassembled WGS sequence"/>
</dbReference>
<gene>
    <name evidence="1" type="ORF">GCM10009550_62570</name>
</gene>
<dbReference type="EMBL" id="BAAAHH010000034">
    <property type="protein sequence ID" value="GAA0964511.1"/>
    <property type="molecule type" value="Genomic_DNA"/>
</dbReference>
<proteinExistence type="predicted"/>
<name>A0ABN1RV11_9ACTN</name>
<keyword evidence="2" id="KW-1185">Reference proteome</keyword>
<comment type="caution">
    <text evidence="1">The sequence shown here is derived from an EMBL/GenBank/DDBJ whole genome shotgun (WGS) entry which is preliminary data.</text>
</comment>
<reference evidence="1 2" key="1">
    <citation type="journal article" date="2019" name="Int. J. Syst. Evol. Microbiol.">
        <title>The Global Catalogue of Microorganisms (GCM) 10K type strain sequencing project: providing services to taxonomists for standard genome sequencing and annotation.</title>
        <authorList>
            <consortium name="The Broad Institute Genomics Platform"/>
            <consortium name="The Broad Institute Genome Sequencing Center for Infectious Disease"/>
            <person name="Wu L."/>
            <person name="Ma J."/>
        </authorList>
    </citation>
    <scope>NUCLEOTIDE SEQUENCE [LARGE SCALE GENOMIC DNA]</scope>
    <source>
        <strain evidence="1 2">JCM 10696</strain>
    </source>
</reference>
<evidence type="ECO:0000313" key="2">
    <source>
        <dbReference type="Proteomes" id="UP001500665"/>
    </source>
</evidence>
<dbReference type="RefSeq" id="WP_344244894.1">
    <property type="nucleotide sequence ID" value="NZ_BAAAHH010000034.1"/>
</dbReference>
<evidence type="ECO:0000313" key="1">
    <source>
        <dbReference type="EMBL" id="GAA0964511.1"/>
    </source>
</evidence>
<accession>A0ABN1RV11</accession>
<organism evidence="1 2">
    <name type="scientific">Actinocorallia libanotica</name>
    <dbReference type="NCBI Taxonomy" id="46162"/>
    <lineage>
        <taxon>Bacteria</taxon>
        <taxon>Bacillati</taxon>
        <taxon>Actinomycetota</taxon>
        <taxon>Actinomycetes</taxon>
        <taxon>Streptosporangiales</taxon>
        <taxon>Thermomonosporaceae</taxon>
        <taxon>Actinocorallia</taxon>
    </lineage>
</organism>